<protein>
    <submittedName>
        <fullName evidence="1">Uncharacterized protein</fullName>
    </submittedName>
</protein>
<gene>
    <name evidence="1" type="ORF">H1Rhizo271040_000002</name>
</gene>
<organism evidence="1">
    <name type="scientific">Leviviridae sp</name>
    <dbReference type="NCBI Taxonomy" id="2027243"/>
    <lineage>
        <taxon>Viruses</taxon>
        <taxon>Riboviria</taxon>
        <taxon>Orthornavirae</taxon>
        <taxon>Lenarviricota</taxon>
        <taxon>Leviviricetes</taxon>
        <taxon>Norzivirales</taxon>
        <taxon>Fiersviridae</taxon>
    </lineage>
</organism>
<accession>A0A514DCL0</accession>
<dbReference type="EMBL" id="MN036170">
    <property type="protein sequence ID" value="QDH91337.1"/>
    <property type="molecule type" value="Genomic_RNA"/>
</dbReference>
<sequence>MFVRNNMKCPNCGRSAATDLYLSPNFAASTVGVVLRAECFECLGFVELSVNPEIVRRWLRGLASSFPPNDIRRLPMVWSDRPGFSPRRWLSFYRVLSEVFCPGEVNLKSLEHPILSHIVVMIRSSVRADYSSDIASRMAAL</sequence>
<evidence type="ECO:0000313" key="1">
    <source>
        <dbReference type="EMBL" id="QDH91337.1"/>
    </source>
</evidence>
<name>A0A514DCL0_9VIRU</name>
<proteinExistence type="predicted"/>
<reference evidence="1" key="1">
    <citation type="submission" date="2019-05" db="EMBL/GenBank/DDBJ databases">
        <title>Metatranscriptomic reconstruction reveals RNA viruses with the potential to shape carbon cycling in soil.</title>
        <authorList>
            <person name="Starr E.P."/>
            <person name="Nuccio E."/>
            <person name="Pett-Ridge J."/>
            <person name="Banfield J.F."/>
            <person name="Firestone M.K."/>
        </authorList>
    </citation>
    <scope>NUCLEOTIDE SEQUENCE</scope>
    <source>
        <strain evidence="1">H1_Rhizo_27_scaffold_1040</strain>
    </source>
</reference>